<dbReference type="GO" id="GO:0072659">
    <property type="term" value="P:protein localization to plasma membrane"/>
    <property type="evidence" value="ECO:0007669"/>
    <property type="project" value="TreeGrafter"/>
</dbReference>
<gene>
    <name evidence="5" type="ORF">OSB1V03_LOCUS19807</name>
</gene>
<proteinExistence type="predicted"/>
<feature type="coiled-coil region" evidence="2">
    <location>
        <begin position="253"/>
        <end position="308"/>
    </location>
</feature>
<dbReference type="PANTHER" id="PTHR14191:SF3">
    <property type="entry name" value="NA(+)_H(+) EXCHANGE REGULATORY COFACTOR-LIKE PROTEIN NRFL-1"/>
    <property type="match status" value="1"/>
</dbReference>
<dbReference type="GO" id="GO:0043495">
    <property type="term" value="F:protein-membrane adaptor activity"/>
    <property type="evidence" value="ECO:0007669"/>
    <property type="project" value="TreeGrafter"/>
</dbReference>
<evidence type="ECO:0000256" key="3">
    <source>
        <dbReference type="SAM" id="MobiDB-lite"/>
    </source>
</evidence>
<reference evidence="5" key="1">
    <citation type="submission" date="2020-11" db="EMBL/GenBank/DDBJ databases">
        <authorList>
            <person name="Tran Van P."/>
        </authorList>
    </citation>
    <scope>NUCLEOTIDE SEQUENCE</scope>
</reference>
<name>A0A7R9LLI3_9ACAR</name>
<dbReference type="Pfam" id="PF00595">
    <property type="entry name" value="PDZ"/>
    <property type="match status" value="1"/>
</dbReference>
<dbReference type="EMBL" id="OC884758">
    <property type="protein sequence ID" value="CAD7643898.1"/>
    <property type="molecule type" value="Genomic_DNA"/>
</dbReference>
<feature type="domain" description="PDZ" evidence="4">
    <location>
        <begin position="151"/>
        <end position="232"/>
    </location>
</feature>
<sequence length="428" mass="47933">MSALKASNESEVKALKAQLKTSEDSMQTMTEEMESLRQQLTTSEKSNQELVADLSETSAQKSCLTQEISILKARNETEVQTLKVELKTSLESMETMVTENNNLKQTVYTLSTLVSNLSNQNMATDLKHKLCEMSTENSVLREELSAPSPRLCHLIKRPDFDSYGFKVQEKAETGHYIGKVNADSPAQLAGLREGDRIIEVNCVNISNESHRQVVERIKLIPNETKLLVIDEKTRLSSETLVSEESDRKCRELCEEMSALKASNESEVKALKAQLKSAIDSMETMTEEMESLRQQLITSEKSNQELVAELCEFSAQKSCLTQEISTLKAKNEIEVQALKVQLKTSLESMETMVTKNTNLKQTVYTLSTLVSNMSNQNMATDLKQKLSKMSTKISELSKELSALKASKHIIESDVKLLAQEINAQNISKK</sequence>
<dbReference type="InterPro" id="IPR051067">
    <property type="entry name" value="NHER"/>
</dbReference>
<accession>A0A7R9LLI3</accession>
<evidence type="ECO:0000259" key="4">
    <source>
        <dbReference type="PROSITE" id="PS50106"/>
    </source>
</evidence>
<dbReference type="AlphaFoldDB" id="A0A7R9LLI3"/>
<evidence type="ECO:0000313" key="6">
    <source>
        <dbReference type="Proteomes" id="UP000759131"/>
    </source>
</evidence>
<feature type="coiled-coil region" evidence="2">
    <location>
        <begin position="378"/>
        <end position="405"/>
    </location>
</feature>
<dbReference type="InterPro" id="IPR001478">
    <property type="entry name" value="PDZ"/>
</dbReference>
<dbReference type="EMBL" id="CAJPIZ010030183">
    <property type="protein sequence ID" value="CAG2119860.1"/>
    <property type="molecule type" value="Genomic_DNA"/>
</dbReference>
<keyword evidence="1" id="KW-0677">Repeat</keyword>
<evidence type="ECO:0000256" key="1">
    <source>
        <dbReference type="ARBA" id="ARBA00022737"/>
    </source>
</evidence>
<dbReference type="InterPro" id="IPR036034">
    <property type="entry name" value="PDZ_sf"/>
</dbReference>
<dbReference type="CDD" id="cd06768">
    <property type="entry name" value="PDZ_NHERF-like"/>
    <property type="match status" value="1"/>
</dbReference>
<evidence type="ECO:0000256" key="2">
    <source>
        <dbReference type="SAM" id="Coils"/>
    </source>
</evidence>
<dbReference type="Gene3D" id="2.30.42.10">
    <property type="match status" value="1"/>
</dbReference>
<keyword evidence="6" id="KW-1185">Reference proteome</keyword>
<dbReference type="SUPFAM" id="SSF50156">
    <property type="entry name" value="PDZ domain-like"/>
    <property type="match status" value="1"/>
</dbReference>
<dbReference type="OrthoDB" id="10007415at2759"/>
<organism evidence="5">
    <name type="scientific">Medioppia subpectinata</name>
    <dbReference type="NCBI Taxonomy" id="1979941"/>
    <lineage>
        <taxon>Eukaryota</taxon>
        <taxon>Metazoa</taxon>
        <taxon>Ecdysozoa</taxon>
        <taxon>Arthropoda</taxon>
        <taxon>Chelicerata</taxon>
        <taxon>Arachnida</taxon>
        <taxon>Acari</taxon>
        <taxon>Acariformes</taxon>
        <taxon>Sarcoptiformes</taxon>
        <taxon>Oribatida</taxon>
        <taxon>Brachypylina</taxon>
        <taxon>Oppioidea</taxon>
        <taxon>Oppiidae</taxon>
        <taxon>Medioppia</taxon>
    </lineage>
</organism>
<keyword evidence="2" id="KW-0175">Coiled coil</keyword>
<protein>
    <recommendedName>
        <fullName evidence="4">PDZ domain-containing protein</fullName>
    </recommendedName>
</protein>
<dbReference type="Proteomes" id="UP000759131">
    <property type="component" value="Unassembled WGS sequence"/>
</dbReference>
<feature type="compositionally biased region" description="Polar residues" evidence="3">
    <location>
        <begin position="24"/>
        <end position="43"/>
    </location>
</feature>
<evidence type="ECO:0000313" key="5">
    <source>
        <dbReference type="EMBL" id="CAD7643898.1"/>
    </source>
</evidence>
<dbReference type="PROSITE" id="PS50106">
    <property type="entry name" value="PDZ"/>
    <property type="match status" value="1"/>
</dbReference>
<dbReference type="SMART" id="SM00228">
    <property type="entry name" value="PDZ"/>
    <property type="match status" value="1"/>
</dbReference>
<dbReference type="GO" id="GO:0016324">
    <property type="term" value="C:apical plasma membrane"/>
    <property type="evidence" value="ECO:0007669"/>
    <property type="project" value="TreeGrafter"/>
</dbReference>
<dbReference type="PANTHER" id="PTHR14191">
    <property type="entry name" value="PDZ DOMAIN CONTAINING PROTEIN"/>
    <property type="match status" value="1"/>
</dbReference>
<feature type="region of interest" description="Disordered" evidence="3">
    <location>
        <begin position="1"/>
        <end position="43"/>
    </location>
</feature>